<gene>
    <name evidence="2" type="ORF">BJBARM4_0542</name>
</gene>
<dbReference type="InterPro" id="IPR038136">
    <property type="entry name" value="CofD-like_dom_sf"/>
</dbReference>
<evidence type="ECO:0008006" key="4">
    <source>
        <dbReference type="Google" id="ProtNLM"/>
    </source>
</evidence>
<accession>D2EFM3</accession>
<dbReference type="InterPro" id="IPR002882">
    <property type="entry name" value="CofD"/>
</dbReference>
<dbReference type="InterPro" id="IPR010119">
    <property type="entry name" value="Gluconeogen_factor"/>
</dbReference>
<dbReference type="EMBL" id="GG730047">
    <property type="protein sequence ID" value="EEZ92833.1"/>
    <property type="molecule type" value="Genomic_DNA"/>
</dbReference>
<dbReference type="Proteomes" id="UP000009375">
    <property type="component" value="Unassembled WGS sequence"/>
</dbReference>
<dbReference type="SUPFAM" id="SSF142338">
    <property type="entry name" value="CofD-like"/>
    <property type="match status" value="1"/>
</dbReference>
<dbReference type="PANTHER" id="PTHR30135">
    <property type="entry name" value="UNCHARACTERIZED PROTEIN YVCK-RELATED"/>
    <property type="match status" value="1"/>
</dbReference>
<proteinExistence type="predicted"/>
<protein>
    <recommendedName>
        <fullName evidence="4">Gluconeogenesis factor</fullName>
    </recommendedName>
</protein>
<dbReference type="Pfam" id="PF01933">
    <property type="entry name" value="CofD"/>
    <property type="match status" value="1"/>
</dbReference>
<name>D2EFM3_PARA4</name>
<evidence type="ECO:0000313" key="2">
    <source>
        <dbReference type="EMBL" id="EEZ92833.1"/>
    </source>
</evidence>
<dbReference type="AlphaFoldDB" id="D2EFM3"/>
<evidence type="ECO:0000256" key="1">
    <source>
        <dbReference type="ARBA" id="ARBA00022490"/>
    </source>
</evidence>
<sequence>MKALKKIKNIKINNIVTMFDSGGSTGYLRKKFGIYALGDLRDRILAVSENESLRDLSAQRVEMEGINHNIGNLILYSLVKKYDKGYLEVAKDMFKTPKNIDFIPIVDDIKCSANLVIKTDKGDFIGEDSLDINSDKELKIKNVTLNKKVNISKSAADAILNSDFLIFGPGDVYSSILPNTLVNGFEKIMQKSKAKKILIVNIMNKKSETYNFKTSDFVRLFEERGIKLDYVIINEKTMPINDIKGKYGSFSGWVKNDLSDKRVINGDFINEIVPYEHDPDKILLPLKRIIK</sequence>
<dbReference type="GO" id="GO:0043743">
    <property type="term" value="F:LPPG:FO 2-phospho-L-lactate transferase activity"/>
    <property type="evidence" value="ECO:0007669"/>
    <property type="project" value="InterPro"/>
</dbReference>
<dbReference type="PANTHER" id="PTHR30135:SF3">
    <property type="entry name" value="GLUCONEOGENESIS FACTOR-RELATED"/>
    <property type="match status" value="1"/>
</dbReference>
<keyword evidence="1" id="KW-0963">Cytoplasm</keyword>
<evidence type="ECO:0000313" key="3">
    <source>
        <dbReference type="Proteomes" id="UP000009375"/>
    </source>
</evidence>
<reference evidence="2 3" key="1">
    <citation type="journal article" date="2010" name="Proc. Natl. Acad. Sci. U.S.A.">
        <title>Enigmatic, ultrasmall, uncultivated Archaea.</title>
        <authorList>
            <person name="Baker B.J."/>
            <person name="Comolli L.R."/>
            <person name="Dick G.J."/>
            <person name="Hauser L.J."/>
            <person name="Hyatt D."/>
            <person name="Dill B.D."/>
            <person name="Land M.L."/>
            <person name="Verberkmoes N.C."/>
            <person name="Hettich R.L."/>
            <person name="Banfield J.F."/>
        </authorList>
    </citation>
    <scope>NUCLEOTIDE SEQUENCE [LARGE SCALE GENOMIC DNA]</scope>
</reference>
<dbReference type="Gene3D" id="3.40.50.10680">
    <property type="entry name" value="CofD-like domains"/>
    <property type="match status" value="1"/>
</dbReference>
<organism evidence="2 3">
    <name type="scientific">Candidatus Parvarchaeum acidiphilum ARMAN-4</name>
    <dbReference type="NCBI Taxonomy" id="662760"/>
    <lineage>
        <taxon>Archaea</taxon>
        <taxon>Candidatus Parvarchaeota</taxon>
        <taxon>Candidatus Parvarchaeum</taxon>
    </lineage>
</organism>